<comment type="subcellular location">
    <subcellularLocation>
        <location evidence="1">Membrane</location>
        <topology evidence="1">Multi-pass membrane protein</topology>
    </subcellularLocation>
</comment>
<evidence type="ECO:0000256" key="7">
    <source>
        <dbReference type="SAM" id="Phobius"/>
    </source>
</evidence>
<feature type="transmembrane region" description="Helical" evidence="7">
    <location>
        <begin position="13"/>
        <end position="31"/>
    </location>
</feature>
<dbReference type="OrthoDB" id="4909691at2759"/>
<gene>
    <name evidence="9" type="ORF">HIM_05373</name>
</gene>
<dbReference type="PANTHER" id="PTHR33048">
    <property type="entry name" value="PTH11-LIKE INTEGRAL MEMBRANE PROTEIN (AFU_ORTHOLOGUE AFUA_5G11245)"/>
    <property type="match status" value="1"/>
</dbReference>
<dbReference type="InterPro" id="IPR049326">
    <property type="entry name" value="Rhodopsin_dom_fungi"/>
</dbReference>
<evidence type="ECO:0000256" key="2">
    <source>
        <dbReference type="ARBA" id="ARBA00022692"/>
    </source>
</evidence>
<sequence>MKRFNELFSILEIVARISIFFTKLSILLLYIRYFCPSGARRNWIYWSTIAVILFNALYCIALVLVVRLQCVGKTKAVADAGECVNHYLVLVTASTINVLTDVLILLIPMAAVSRLRMPQRRKLGMLVIFAVGGLGCAASVARLGYQVVEASNRNQTAVLTNVAILALAEHVIGIVVGCMPLFPALYRHVRRDPGESAKTARSQGNSRWKRTFGRQQVKKPDPWGSISALADTELAETQQKTSADTRETNATEIATRDGTLPSFRVR</sequence>
<evidence type="ECO:0000256" key="1">
    <source>
        <dbReference type="ARBA" id="ARBA00004141"/>
    </source>
</evidence>
<feature type="transmembrane region" description="Helical" evidence="7">
    <location>
        <begin position="43"/>
        <end position="66"/>
    </location>
</feature>
<keyword evidence="10" id="KW-1185">Reference proteome</keyword>
<keyword evidence="3 7" id="KW-1133">Transmembrane helix</keyword>
<feature type="transmembrane region" description="Helical" evidence="7">
    <location>
        <begin position="86"/>
        <end position="111"/>
    </location>
</feature>
<reference evidence="9 10" key="1">
    <citation type="journal article" date="2014" name="Genome Biol. Evol.">
        <title>Comparative genomics and transcriptomics analyses reveal divergent lifestyle features of nematode endoparasitic fungus Hirsutella minnesotensis.</title>
        <authorList>
            <person name="Lai Y."/>
            <person name="Liu K."/>
            <person name="Zhang X."/>
            <person name="Zhang X."/>
            <person name="Li K."/>
            <person name="Wang N."/>
            <person name="Shu C."/>
            <person name="Wu Y."/>
            <person name="Wang C."/>
            <person name="Bushley K.E."/>
            <person name="Xiang M."/>
            <person name="Liu X."/>
        </authorList>
    </citation>
    <scope>NUCLEOTIDE SEQUENCE [LARGE SCALE GENOMIC DNA]</scope>
    <source>
        <strain evidence="9 10">3608</strain>
    </source>
</reference>
<feature type="transmembrane region" description="Helical" evidence="7">
    <location>
        <begin position="157"/>
        <end position="182"/>
    </location>
</feature>
<dbReference type="AlphaFoldDB" id="A0A0F8A5E3"/>
<dbReference type="GO" id="GO:0016020">
    <property type="term" value="C:membrane"/>
    <property type="evidence" value="ECO:0007669"/>
    <property type="project" value="UniProtKB-SubCell"/>
</dbReference>
<dbReference type="PANTHER" id="PTHR33048:SF47">
    <property type="entry name" value="INTEGRAL MEMBRANE PROTEIN-RELATED"/>
    <property type="match status" value="1"/>
</dbReference>
<accession>A0A0F8A5E3</accession>
<feature type="transmembrane region" description="Helical" evidence="7">
    <location>
        <begin position="123"/>
        <end position="145"/>
    </location>
</feature>
<dbReference type="Proteomes" id="UP000054481">
    <property type="component" value="Unassembled WGS sequence"/>
</dbReference>
<evidence type="ECO:0000256" key="5">
    <source>
        <dbReference type="ARBA" id="ARBA00038359"/>
    </source>
</evidence>
<organism evidence="9 10">
    <name type="scientific">Hirsutella minnesotensis 3608</name>
    <dbReference type="NCBI Taxonomy" id="1043627"/>
    <lineage>
        <taxon>Eukaryota</taxon>
        <taxon>Fungi</taxon>
        <taxon>Dikarya</taxon>
        <taxon>Ascomycota</taxon>
        <taxon>Pezizomycotina</taxon>
        <taxon>Sordariomycetes</taxon>
        <taxon>Hypocreomycetidae</taxon>
        <taxon>Hypocreales</taxon>
        <taxon>Ophiocordycipitaceae</taxon>
        <taxon>Hirsutella</taxon>
    </lineage>
</organism>
<evidence type="ECO:0000259" key="8">
    <source>
        <dbReference type="Pfam" id="PF20684"/>
    </source>
</evidence>
<name>A0A0F8A5E3_9HYPO</name>
<keyword evidence="2 7" id="KW-0812">Transmembrane</keyword>
<feature type="domain" description="Rhodopsin" evidence="8">
    <location>
        <begin position="7"/>
        <end position="187"/>
    </location>
</feature>
<comment type="similarity">
    <text evidence="5">Belongs to the SAT4 family.</text>
</comment>
<dbReference type="InterPro" id="IPR052337">
    <property type="entry name" value="SAT4-like"/>
</dbReference>
<proteinExistence type="inferred from homology"/>
<dbReference type="EMBL" id="KQ030519">
    <property type="protein sequence ID" value="KJZ75179.1"/>
    <property type="molecule type" value="Genomic_DNA"/>
</dbReference>
<dbReference type="Pfam" id="PF20684">
    <property type="entry name" value="Fung_rhodopsin"/>
    <property type="match status" value="1"/>
</dbReference>
<evidence type="ECO:0000256" key="3">
    <source>
        <dbReference type="ARBA" id="ARBA00022989"/>
    </source>
</evidence>
<evidence type="ECO:0000313" key="9">
    <source>
        <dbReference type="EMBL" id="KJZ75179.1"/>
    </source>
</evidence>
<evidence type="ECO:0000256" key="6">
    <source>
        <dbReference type="SAM" id="MobiDB-lite"/>
    </source>
</evidence>
<evidence type="ECO:0000313" key="10">
    <source>
        <dbReference type="Proteomes" id="UP000054481"/>
    </source>
</evidence>
<evidence type="ECO:0000256" key="4">
    <source>
        <dbReference type="ARBA" id="ARBA00023136"/>
    </source>
</evidence>
<protein>
    <recommendedName>
        <fullName evidence="8">Rhodopsin domain-containing protein</fullName>
    </recommendedName>
</protein>
<feature type="region of interest" description="Disordered" evidence="6">
    <location>
        <begin position="193"/>
        <end position="266"/>
    </location>
</feature>
<keyword evidence="4 7" id="KW-0472">Membrane</keyword>